<dbReference type="EMBL" id="CP063845">
    <property type="protein sequence ID" value="UFP93450.1"/>
    <property type="molecule type" value="Genomic_DNA"/>
</dbReference>
<organism evidence="1 2">
    <name type="scientific">Gloeobacter morelensis MG652769</name>
    <dbReference type="NCBI Taxonomy" id="2781736"/>
    <lineage>
        <taxon>Bacteria</taxon>
        <taxon>Bacillati</taxon>
        <taxon>Cyanobacteriota</taxon>
        <taxon>Cyanophyceae</taxon>
        <taxon>Gloeobacterales</taxon>
        <taxon>Gloeobacteraceae</taxon>
        <taxon>Gloeobacter</taxon>
        <taxon>Gloeobacter morelensis</taxon>
    </lineage>
</organism>
<evidence type="ECO:0000313" key="2">
    <source>
        <dbReference type="Proteomes" id="UP001054846"/>
    </source>
</evidence>
<keyword evidence="2" id="KW-1185">Reference proteome</keyword>
<protein>
    <recommendedName>
        <fullName evidence="3">Methyl-accepting chemotaxis protein</fullName>
    </recommendedName>
</protein>
<proteinExistence type="predicted"/>
<evidence type="ECO:0000313" key="1">
    <source>
        <dbReference type="EMBL" id="UFP93450.1"/>
    </source>
</evidence>
<sequence length="81" mass="8315">MSTEQRLDRIENILEVLASETLSNTRAIAAGAGVAAANAQANAANAQAIAANAQAIAQMTEGIQQLKRTVDYLMSQDGGAA</sequence>
<gene>
    <name evidence="1" type="ORF">ISF26_16845</name>
</gene>
<evidence type="ECO:0008006" key="3">
    <source>
        <dbReference type="Google" id="ProtNLM"/>
    </source>
</evidence>
<reference evidence="1 2" key="1">
    <citation type="journal article" date="2021" name="Genome Biol. Evol.">
        <title>Complete Genome Sequencing of a Novel Gloeobacter Species from a Waterfall Cave in Mexico.</title>
        <authorList>
            <person name="Saw J.H."/>
            <person name="Cardona T."/>
            <person name="Montejano G."/>
        </authorList>
    </citation>
    <scope>NUCLEOTIDE SEQUENCE [LARGE SCALE GENOMIC DNA]</scope>
    <source>
        <strain evidence="1">MG652769</strain>
    </source>
</reference>
<name>A0ABY3PIE3_9CYAN</name>
<dbReference type="RefSeq" id="WP_230840459.1">
    <property type="nucleotide sequence ID" value="NZ_CP063845.1"/>
</dbReference>
<accession>A0ABY3PIE3</accession>
<dbReference type="Proteomes" id="UP001054846">
    <property type="component" value="Chromosome"/>
</dbReference>